<reference evidence="3" key="1">
    <citation type="submission" date="2022-04" db="EMBL/GenBank/DDBJ databases">
        <title>Systematic whole-genome sequencing reveals an unexpected diversity among actinomycetoma pathogens and provides insights into their antibacterial susceptibilities.</title>
        <authorList>
            <person name="Watson A.K."/>
            <person name="Kepplinger B."/>
            <person name="Bakhiet S.M."/>
            <person name="Mhmoud N.A."/>
            <person name="Chapman J."/>
            <person name="Allenby N."/>
            <person name="Mickiewicz K."/>
            <person name="Goodfellow M."/>
            <person name="Fahal A.H."/>
            <person name="Errington J."/>
        </authorList>
    </citation>
    <scope>NUCLEOTIDE SEQUENCE</scope>
    <source>
        <strain evidence="3">SD 504</strain>
    </source>
</reference>
<protein>
    <submittedName>
        <fullName evidence="3">Uncharacterized protein</fullName>
    </submittedName>
</protein>
<feature type="chain" id="PRO_5045346374" evidence="2">
    <location>
        <begin position="23"/>
        <end position="95"/>
    </location>
</feature>
<name>A0ABY4TAY6_9ACTN</name>
<dbReference type="RefSeq" id="WP_010469953.1">
    <property type="nucleotide sequence ID" value="NZ_CP095474.1"/>
</dbReference>
<dbReference type="EMBL" id="CP095474">
    <property type="protein sequence ID" value="URN15566.1"/>
    <property type="molecule type" value="Genomic_DNA"/>
</dbReference>
<feature type="compositionally biased region" description="Low complexity" evidence="1">
    <location>
        <begin position="64"/>
        <end position="95"/>
    </location>
</feature>
<gene>
    <name evidence="3" type="ORF">MW084_05920</name>
</gene>
<keyword evidence="2" id="KW-0732">Signal</keyword>
<proteinExistence type="predicted"/>
<keyword evidence="4" id="KW-1185">Reference proteome</keyword>
<evidence type="ECO:0000256" key="1">
    <source>
        <dbReference type="SAM" id="MobiDB-lite"/>
    </source>
</evidence>
<evidence type="ECO:0000313" key="3">
    <source>
        <dbReference type="EMBL" id="URN15566.1"/>
    </source>
</evidence>
<feature type="region of interest" description="Disordered" evidence="1">
    <location>
        <begin position="45"/>
        <end position="95"/>
    </location>
</feature>
<evidence type="ECO:0000256" key="2">
    <source>
        <dbReference type="SAM" id="SignalP"/>
    </source>
</evidence>
<feature type="signal peptide" evidence="2">
    <location>
        <begin position="1"/>
        <end position="22"/>
    </location>
</feature>
<accession>A0ABY4TAY6</accession>
<organism evidence="3 4">
    <name type="scientific">Streptomyces sudanensis</name>
    <dbReference type="NCBI Taxonomy" id="436397"/>
    <lineage>
        <taxon>Bacteria</taxon>
        <taxon>Bacillati</taxon>
        <taxon>Actinomycetota</taxon>
        <taxon>Actinomycetes</taxon>
        <taxon>Kitasatosporales</taxon>
        <taxon>Streptomycetaceae</taxon>
        <taxon>Streptomyces</taxon>
    </lineage>
</organism>
<dbReference type="Proteomes" id="UP001056383">
    <property type="component" value="Chromosome"/>
</dbReference>
<sequence>MQKIAVVVFTGITLLTATPAMAGDMYGKMGGAEAWSRGANGQVAVKDNSADGDETYAPYHRRTSVVPATTTSSATRAAPARPSTATTTRPTTCVR</sequence>
<evidence type="ECO:0000313" key="4">
    <source>
        <dbReference type="Proteomes" id="UP001056383"/>
    </source>
</evidence>